<comment type="similarity">
    <text evidence="1">Belongs to the multicopper oxidase family.</text>
</comment>
<dbReference type="EMBL" id="JBCLVG010000001">
    <property type="protein sequence ID" value="MEN1945695.1"/>
    <property type="molecule type" value="Genomic_DNA"/>
</dbReference>
<dbReference type="CDD" id="cd13890">
    <property type="entry name" value="CuRO_3_CueO_FtsP"/>
    <property type="match status" value="1"/>
</dbReference>
<proteinExistence type="inferred from homology"/>
<keyword evidence="8" id="KW-1185">Reference proteome</keyword>
<protein>
    <submittedName>
        <fullName evidence="7">Multicopper oxidase domain-containing protein</fullName>
    </submittedName>
</protein>
<dbReference type="InterPro" id="IPR011707">
    <property type="entry name" value="Cu-oxidase-like_N"/>
</dbReference>
<sequence length="527" mass="56912">MPERSTLNPPNTAALRSRSRLRRPRAVVAVAASAAVLLAAVGVLAGCSMIPGLLDGGRVDTVGAVDFTTPLAIPPLAPSTVDADGTRVFELTAQSGSTEFHPGVTTATWGFNGSYLGPTLVAQRGEKVRVDIGNELAEPTSVHWHGMHLPAAMDGGPHQMIEPGDDWSPSWTIDQPAATLWYHPHPHGETEEHVRHGLAGLFYVQDSEEDALPLPHEYGVDDVPLIVQDAQFNSTGELKGTNKGFVGALGNEILVNGTAGPYLDVSTELVRLRLLNASTARTYSFRFSDDRGFDLVASDGGLLEQPAALEHLRLSPGERAEIVVRMLPGETTVLRSVKPDLGIDGDGGAQNGGADSFDVLELRAAAALESVASVPPTLTSIERLDPADAATTRELELDGYAINGESMDMGRIDQVVTLGDTEVWNVVNDMDRPHNFHIHDVQFQIASIDGSPPPPELGGWKDTIYLPPQRRFELVMRFEDYASAEHPFMHHCHLLWHEDLGMMGQFVVVKPGQHVTMTPGENADHEH</sequence>
<reference evidence="7 8" key="1">
    <citation type="submission" date="2024-03" db="EMBL/GenBank/DDBJ databases">
        <title>YIM 134122 draft genome.</title>
        <authorList>
            <person name="Zuo S."/>
            <person name="Xiong L."/>
        </authorList>
    </citation>
    <scope>NUCLEOTIDE SEQUENCE [LARGE SCALE GENOMIC DNA]</scope>
    <source>
        <strain evidence="7 8">YIM 134122</strain>
    </source>
</reference>
<gene>
    <name evidence="7" type="ORF">WJX64_03975</name>
</gene>
<dbReference type="RefSeq" id="WP_342112053.1">
    <property type="nucleotide sequence ID" value="NZ_JBCAUN010000001.1"/>
</dbReference>
<keyword evidence="4" id="KW-0812">Transmembrane</keyword>
<evidence type="ECO:0000256" key="3">
    <source>
        <dbReference type="ARBA" id="ARBA00023002"/>
    </source>
</evidence>
<comment type="caution">
    <text evidence="7">The sequence shown here is derived from an EMBL/GenBank/DDBJ whole genome shotgun (WGS) entry which is preliminary data.</text>
</comment>
<feature type="domain" description="Plastocyanin-like" evidence="5">
    <location>
        <begin position="392"/>
        <end position="509"/>
    </location>
</feature>
<accession>A0ABU9W138</accession>
<keyword evidence="3" id="KW-0560">Oxidoreductase</keyword>
<dbReference type="Pfam" id="PF07732">
    <property type="entry name" value="Cu-oxidase_3"/>
    <property type="match status" value="1"/>
</dbReference>
<evidence type="ECO:0000313" key="7">
    <source>
        <dbReference type="EMBL" id="MEN1945695.1"/>
    </source>
</evidence>
<dbReference type="Proteomes" id="UP001425155">
    <property type="component" value="Unassembled WGS sequence"/>
</dbReference>
<dbReference type="PANTHER" id="PTHR48267">
    <property type="entry name" value="CUPREDOXIN SUPERFAMILY PROTEIN"/>
    <property type="match status" value="1"/>
</dbReference>
<dbReference type="InterPro" id="IPR045087">
    <property type="entry name" value="Cu-oxidase_fam"/>
</dbReference>
<feature type="transmembrane region" description="Helical" evidence="4">
    <location>
        <begin position="26"/>
        <end position="45"/>
    </location>
</feature>
<dbReference type="Pfam" id="PF07731">
    <property type="entry name" value="Cu-oxidase_2"/>
    <property type="match status" value="1"/>
</dbReference>
<organism evidence="7 8">
    <name type="scientific">Leifsonia stereocauli</name>
    <dbReference type="NCBI Taxonomy" id="3134136"/>
    <lineage>
        <taxon>Bacteria</taxon>
        <taxon>Bacillati</taxon>
        <taxon>Actinomycetota</taxon>
        <taxon>Actinomycetes</taxon>
        <taxon>Micrococcales</taxon>
        <taxon>Microbacteriaceae</taxon>
        <taxon>Leifsonia</taxon>
    </lineage>
</organism>
<evidence type="ECO:0000256" key="4">
    <source>
        <dbReference type="SAM" id="Phobius"/>
    </source>
</evidence>
<dbReference type="Gene3D" id="2.60.40.420">
    <property type="entry name" value="Cupredoxins - blue copper proteins"/>
    <property type="match status" value="3"/>
</dbReference>
<keyword evidence="4" id="KW-0472">Membrane</keyword>
<keyword evidence="2" id="KW-0479">Metal-binding</keyword>
<dbReference type="InterPro" id="IPR008972">
    <property type="entry name" value="Cupredoxin"/>
</dbReference>
<evidence type="ECO:0000256" key="1">
    <source>
        <dbReference type="ARBA" id="ARBA00010609"/>
    </source>
</evidence>
<evidence type="ECO:0000259" key="5">
    <source>
        <dbReference type="Pfam" id="PF07731"/>
    </source>
</evidence>
<keyword evidence="4" id="KW-1133">Transmembrane helix</keyword>
<dbReference type="SUPFAM" id="SSF49503">
    <property type="entry name" value="Cupredoxins"/>
    <property type="match status" value="3"/>
</dbReference>
<evidence type="ECO:0000256" key="2">
    <source>
        <dbReference type="ARBA" id="ARBA00022723"/>
    </source>
</evidence>
<dbReference type="CDD" id="cd13867">
    <property type="entry name" value="CuRO_2_CueO_FtsP"/>
    <property type="match status" value="1"/>
</dbReference>
<evidence type="ECO:0000313" key="8">
    <source>
        <dbReference type="Proteomes" id="UP001425155"/>
    </source>
</evidence>
<dbReference type="CDD" id="cd04232">
    <property type="entry name" value="CuRO_1_CueO_FtsP"/>
    <property type="match status" value="1"/>
</dbReference>
<evidence type="ECO:0000259" key="6">
    <source>
        <dbReference type="Pfam" id="PF07732"/>
    </source>
</evidence>
<name>A0ABU9W138_9MICO</name>
<dbReference type="PANTHER" id="PTHR48267:SF1">
    <property type="entry name" value="BILIRUBIN OXIDASE"/>
    <property type="match status" value="1"/>
</dbReference>
<dbReference type="InterPro" id="IPR011706">
    <property type="entry name" value="Cu-oxidase_C"/>
</dbReference>
<dbReference type="InterPro" id="IPR002355">
    <property type="entry name" value="Cu_oxidase_Cu_BS"/>
</dbReference>
<feature type="domain" description="Plastocyanin-like" evidence="6">
    <location>
        <begin position="94"/>
        <end position="208"/>
    </location>
</feature>
<dbReference type="PROSITE" id="PS00080">
    <property type="entry name" value="MULTICOPPER_OXIDASE2"/>
    <property type="match status" value="1"/>
</dbReference>